<organism evidence="5 6">
    <name type="scientific">Mycobacterium basiliense</name>
    <dbReference type="NCBI Taxonomy" id="2094119"/>
    <lineage>
        <taxon>Bacteria</taxon>
        <taxon>Bacillati</taxon>
        <taxon>Actinomycetota</taxon>
        <taxon>Actinomycetes</taxon>
        <taxon>Mycobacteriales</taxon>
        <taxon>Mycobacteriaceae</taxon>
        <taxon>Mycobacterium</taxon>
    </lineage>
</organism>
<dbReference type="EMBL" id="LR130759">
    <property type="protein sequence ID" value="VDM87889.1"/>
    <property type="molecule type" value="Genomic_DNA"/>
</dbReference>
<dbReference type="RefSeq" id="WP_158015941.1">
    <property type="nucleotide sequence ID" value="NZ_CBCSKE010000016.1"/>
</dbReference>
<protein>
    <submittedName>
        <fullName evidence="5">Oxidoreductase SadH</fullName>
        <ecNumber evidence="5">1.-.-.-</ecNumber>
    </submittedName>
</protein>
<evidence type="ECO:0000256" key="1">
    <source>
        <dbReference type="ARBA" id="ARBA00006484"/>
    </source>
</evidence>
<dbReference type="GO" id="GO:0016020">
    <property type="term" value="C:membrane"/>
    <property type="evidence" value="ECO:0007669"/>
    <property type="project" value="TreeGrafter"/>
</dbReference>
<dbReference type="EC" id="1.-.-.-" evidence="5"/>
<dbReference type="InterPro" id="IPR036291">
    <property type="entry name" value="NAD(P)-bd_dom_sf"/>
</dbReference>
<dbReference type="PRINTS" id="PR00081">
    <property type="entry name" value="GDHRDH"/>
</dbReference>
<evidence type="ECO:0000313" key="6">
    <source>
        <dbReference type="Proteomes" id="UP000269998"/>
    </source>
</evidence>
<dbReference type="AlphaFoldDB" id="A0A3S4FPK4"/>
<evidence type="ECO:0000259" key="4">
    <source>
        <dbReference type="SMART" id="SM00822"/>
    </source>
</evidence>
<dbReference type="PRINTS" id="PR00080">
    <property type="entry name" value="SDRFAMILY"/>
</dbReference>
<reference evidence="6" key="1">
    <citation type="submission" date="2018-02" db="EMBL/GenBank/DDBJ databases">
        <authorList>
            <person name="Seth-Smith MB H."/>
            <person name="Seth-Smith H."/>
        </authorList>
    </citation>
    <scope>NUCLEOTIDE SEQUENCE [LARGE SCALE GENOMIC DNA]</scope>
</reference>
<sequence length="291" mass="31096">MVQGRYFAGKRCLVTGAASGIGRATALRLAAQGAELYLTDRDDAGLAQTVSDAVALGAQVSAHRVLDISDYEAVAAFAADVHAGNPSMDVVLNIAGVSAWGTVDRLTHDQWSKMIAINLMGPIHVIETFVPPMIAAGRGGHVVNVSSAAGLVALPWHAAYSASKYGLRGLSEVLRFDLARHRIGVSVVVPGAVRTPLVDTVEIAGVDRDDPQVGRWVDRFSGHAVSPERVAEKILAGVAKNRYLIYTSSDIRALYAFKRLAWWPYSVAMRQVNVIFTRALRPKPVTGASAE</sequence>
<dbReference type="PANTHER" id="PTHR44196">
    <property type="entry name" value="DEHYDROGENASE/REDUCTASE SDR FAMILY MEMBER 7B"/>
    <property type="match status" value="1"/>
</dbReference>
<dbReference type="Proteomes" id="UP000269998">
    <property type="component" value="Chromosome"/>
</dbReference>
<evidence type="ECO:0000313" key="5">
    <source>
        <dbReference type="EMBL" id="VDM87889.1"/>
    </source>
</evidence>
<evidence type="ECO:0000256" key="3">
    <source>
        <dbReference type="RuleBase" id="RU000363"/>
    </source>
</evidence>
<name>A0A3S4FPK4_9MYCO</name>
<comment type="similarity">
    <text evidence="1 3">Belongs to the short-chain dehydrogenases/reductases (SDR) family.</text>
</comment>
<gene>
    <name evidence="5" type="primary">sadH_2</name>
    <name evidence="5" type="ORF">MB901379_01440</name>
</gene>
<dbReference type="SMART" id="SM00822">
    <property type="entry name" value="PKS_KR"/>
    <property type="match status" value="1"/>
</dbReference>
<dbReference type="InterPro" id="IPR002347">
    <property type="entry name" value="SDR_fam"/>
</dbReference>
<dbReference type="KEGG" id="mbai:MB901379_01440"/>
<dbReference type="NCBIfam" id="NF005881">
    <property type="entry name" value="PRK07832.1"/>
    <property type="match status" value="1"/>
</dbReference>
<dbReference type="GO" id="GO:0016491">
    <property type="term" value="F:oxidoreductase activity"/>
    <property type="evidence" value="ECO:0007669"/>
    <property type="project" value="UniProtKB-KW"/>
</dbReference>
<dbReference type="CDD" id="cd05233">
    <property type="entry name" value="SDR_c"/>
    <property type="match status" value="1"/>
</dbReference>
<dbReference type="Gene3D" id="3.40.50.720">
    <property type="entry name" value="NAD(P)-binding Rossmann-like Domain"/>
    <property type="match status" value="1"/>
</dbReference>
<dbReference type="FunFam" id="3.40.50.720:FF:000084">
    <property type="entry name" value="Short-chain dehydrogenase reductase"/>
    <property type="match status" value="1"/>
</dbReference>
<dbReference type="PROSITE" id="PS00061">
    <property type="entry name" value="ADH_SHORT"/>
    <property type="match status" value="1"/>
</dbReference>
<feature type="domain" description="Ketoreductase" evidence="4">
    <location>
        <begin position="10"/>
        <end position="196"/>
    </location>
</feature>
<dbReference type="SUPFAM" id="SSF51735">
    <property type="entry name" value="NAD(P)-binding Rossmann-fold domains"/>
    <property type="match status" value="1"/>
</dbReference>
<accession>A0A3S4FPK4</accession>
<evidence type="ECO:0000256" key="2">
    <source>
        <dbReference type="ARBA" id="ARBA00023002"/>
    </source>
</evidence>
<dbReference type="InterPro" id="IPR057326">
    <property type="entry name" value="KR_dom"/>
</dbReference>
<proteinExistence type="inferred from homology"/>
<keyword evidence="2 5" id="KW-0560">Oxidoreductase</keyword>
<dbReference type="InterPro" id="IPR020904">
    <property type="entry name" value="Sc_DH/Rdtase_CS"/>
</dbReference>
<dbReference type="PANTHER" id="PTHR44196:SF1">
    <property type="entry name" value="DEHYDROGENASE_REDUCTASE SDR FAMILY MEMBER 7B"/>
    <property type="match status" value="1"/>
</dbReference>
<dbReference type="OrthoDB" id="335726at2"/>
<keyword evidence="6" id="KW-1185">Reference proteome</keyword>
<dbReference type="Pfam" id="PF00106">
    <property type="entry name" value="adh_short"/>
    <property type="match status" value="1"/>
</dbReference>